<reference evidence="3" key="1">
    <citation type="submission" date="2016-10" db="EMBL/GenBank/DDBJ databases">
        <authorList>
            <person name="Varghese N."/>
            <person name="Submissions S."/>
        </authorList>
    </citation>
    <scope>NUCLEOTIDE SEQUENCE [LARGE SCALE GENOMIC DNA]</scope>
    <source>
        <strain evidence="3">VPI 5359</strain>
    </source>
</reference>
<dbReference type="OrthoDB" id="5419659at2"/>
<dbReference type="Pfam" id="PF15919">
    <property type="entry name" value="HicB_lk_antitox"/>
    <property type="match status" value="1"/>
</dbReference>
<dbReference type="PANTHER" id="PTHR34504:SF2">
    <property type="entry name" value="UPF0150 PROTEIN SSL0259"/>
    <property type="match status" value="1"/>
</dbReference>
<dbReference type="InterPro" id="IPR035069">
    <property type="entry name" value="TTHA1013/TTHA0281-like"/>
</dbReference>
<gene>
    <name evidence="2" type="ORF">SAMN04488579_10699</name>
</gene>
<feature type="domain" description="HicB-like antitoxin of toxin-antitoxin system" evidence="1">
    <location>
        <begin position="6"/>
        <end position="109"/>
    </location>
</feature>
<dbReference type="PANTHER" id="PTHR34504">
    <property type="entry name" value="ANTITOXIN HICB"/>
    <property type="match status" value="1"/>
</dbReference>
<proteinExistence type="predicted"/>
<dbReference type="EMBL" id="FNOU01000006">
    <property type="protein sequence ID" value="SDX73540.1"/>
    <property type="molecule type" value="Genomic_DNA"/>
</dbReference>
<evidence type="ECO:0000313" key="2">
    <source>
        <dbReference type="EMBL" id="SDX73540.1"/>
    </source>
</evidence>
<dbReference type="AlphaFoldDB" id="A0A1H3E4J5"/>
<dbReference type="SUPFAM" id="SSF143100">
    <property type="entry name" value="TTHA1013/TTHA0281-like"/>
    <property type="match status" value="1"/>
</dbReference>
<sequence>MRKVTYLAVLEPGEGDYSVYFPDIPGCVSYGETLEKALEMAQEALELHVYGMEKDGDPLPEASGQLSGEDTDGNIVSPISIFPDLVRMEMDNRRVKTNVTIPSWLKEEAEAKGANFSRMLEMALVDYVGVREHRRM</sequence>
<dbReference type="RefSeq" id="WP_090244216.1">
    <property type="nucleotide sequence ID" value="NZ_FNOU01000006.1"/>
</dbReference>
<keyword evidence="3" id="KW-1185">Reference proteome</keyword>
<dbReference type="InterPro" id="IPR051404">
    <property type="entry name" value="TA_system_antitoxin"/>
</dbReference>
<accession>A0A1H3E4J5</accession>
<dbReference type="Gene3D" id="3.30.160.250">
    <property type="match status" value="1"/>
</dbReference>
<dbReference type="InterPro" id="IPR031807">
    <property type="entry name" value="HicB-like"/>
</dbReference>
<evidence type="ECO:0000259" key="1">
    <source>
        <dbReference type="Pfam" id="PF15919"/>
    </source>
</evidence>
<protein>
    <submittedName>
        <fullName evidence="2">Predicted nuclease of the RNAse H fold, HicB family</fullName>
    </submittedName>
</protein>
<dbReference type="STRING" id="1528.SAMN04488579_10699"/>
<organism evidence="2 3">
    <name type="scientific">Eubacterium barkeri</name>
    <name type="common">Clostridium barkeri</name>
    <dbReference type="NCBI Taxonomy" id="1528"/>
    <lineage>
        <taxon>Bacteria</taxon>
        <taxon>Bacillati</taxon>
        <taxon>Bacillota</taxon>
        <taxon>Clostridia</taxon>
        <taxon>Eubacteriales</taxon>
        <taxon>Eubacteriaceae</taxon>
        <taxon>Eubacterium</taxon>
    </lineage>
</organism>
<dbReference type="Proteomes" id="UP000199652">
    <property type="component" value="Unassembled WGS sequence"/>
</dbReference>
<name>A0A1H3E4J5_EUBBA</name>
<evidence type="ECO:0000313" key="3">
    <source>
        <dbReference type="Proteomes" id="UP000199652"/>
    </source>
</evidence>